<dbReference type="EMBL" id="BPVZ01000034">
    <property type="protein sequence ID" value="GKV11521.1"/>
    <property type="molecule type" value="Genomic_DNA"/>
</dbReference>
<proteinExistence type="predicted"/>
<dbReference type="Proteomes" id="UP001054252">
    <property type="component" value="Unassembled WGS sequence"/>
</dbReference>
<evidence type="ECO:0000313" key="2">
    <source>
        <dbReference type="Proteomes" id="UP001054252"/>
    </source>
</evidence>
<organism evidence="1 2">
    <name type="scientific">Rubroshorea leprosula</name>
    <dbReference type="NCBI Taxonomy" id="152421"/>
    <lineage>
        <taxon>Eukaryota</taxon>
        <taxon>Viridiplantae</taxon>
        <taxon>Streptophyta</taxon>
        <taxon>Embryophyta</taxon>
        <taxon>Tracheophyta</taxon>
        <taxon>Spermatophyta</taxon>
        <taxon>Magnoliopsida</taxon>
        <taxon>eudicotyledons</taxon>
        <taxon>Gunneridae</taxon>
        <taxon>Pentapetalae</taxon>
        <taxon>rosids</taxon>
        <taxon>malvids</taxon>
        <taxon>Malvales</taxon>
        <taxon>Dipterocarpaceae</taxon>
        <taxon>Rubroshorea</taxon>
    </lineage>
</organism>
<comment type="caution">
    <text evidence="1">The sequence shown here is derived from an EMBL/GenBank/DDBJ whole genome shotgun (WGS) entry which is preliminary data.</text>
</comment>
<gene>
    <name evidence="1" type="ORF">SLEP1_g22774</name>
</gene>
<reference evidence="1 2" key="1">
    <citation type="journal article" date="2021" name="Commun. Biol.">
        <title>The genome of Shorea leprosula (Dipterocarpaceae) highlights the ecological relevance of drought in aseasonal tropical rainforests.</title>
        <authorList>
            <person name="Ng K.K.S."/>
            <person name="Kobayashi M.J."/>
            <person name="Fawcett J.A."/>
            <person name="Hatakeyama M."/>
            <person name="Paape T."/>
            <person name="Ng C.H."/>
            <person name="Ang C.C."/>
            <person name="Tnah L.H."/>
            <person name="Lee C.T."/>
            <person name="Nishiyama T."/>
            <person name="Sese J."/>
            <person name="O'Brien M.J."/>
            <person name="Copetti D."/>
            <person name="Mohd Noor M.I."/>
            <person name="Ong R.C."/>
            <person name="Putra M."/>
            <person name="Sireger I.Z."/>
            <person name="Indrioko S."/>
            <person name="Kosugi Y."/>
            <person name="Izuno A."/>
            <person name="Isagi Y."/>
            <person name="Lee S.L."/>
            <person name="Shimizu K.K."/>
        </authorList>
    </citation>
    <scope>NUCLEOTIDE SEQUENCE [LARGE SCALE GENOMIC DNA]</scope>
    <source>
        <strain evidence="1">214</strain>
    </source>
</reference>
<sequence length="74" mass="7884">MIFPSFLVLEPDLEPRNLPLQEASGSALSFLPCPPAALACGVLRDSSLHLPPASLPNCSSVLLAKLWFLIVLSV</sequence>
<protein>
    <submittedName>
        <fullName evidence="1">Uncharacterized protein</fullName>
    </submittedName>
</protein>
<keyword evidence="2" id="KW-1185">Reference proteome</keyword>
<accession>A0AAV5JGC2</accession>
<dbReference type="AlphaFoldDB" id="A0AAV5JGC2"/>
<name>A0AAV5JGC2_9ROSI</name>
<evidence type="ECO:0000313" key="1">
    <source>
        <dbReference type="EMBL" id="GKV11521.1"/>
    </source>
</evidence>